<feature type="non-terminal residue" evidence="1">
    <location>
        <position position="1"/>
    </location>
</feature>
<dbReference type="EMBL" id="JBHUCM010000018">
    <property type="protein sequence ID" value="MFD1539848.1"/>
    <property type="molecule type" value="Genomic_DNA"/>
</dbReference>
<sequence>AAPWGGGAEGAAFKAAHFRGDGPNQMLIQCAHLTKEITDVGDRMRKTIDDTLRTHHATYQDMSGLTREI</sequence>
<dbReference type="Proteomes" id="UP001597097">
    <property type="component" value="Unassembled WGS sequence"/>
</dbReference>
<organism evidence="1 2">
    <name type="scientific">Nonomuraea guangzhouensis</name>
    <dbReference type="NCBI Taxonomy" id="1291555"/>
    <lineage>
        <taxon>Bacteria</taxon>
        <taxon>Bacillati</taxon>
        <taxon>Actinomycetota</taxon>
        <taxon>Actinomycetes</taxon>
        <taxon>Streptosporangiales</taxon>
        <taxon>Streptosporangiaceae</taxon>
        <taxon>Nonomuraea</taxon>
    </lineage>
</organism>
<keyword evidence="2" id="KW-1185">Reference proteome</keyword>
<evidence type="ECO:0008006" key="3">
    <source>
        <dbReference type="Google" id="ProtNLM"/>
    </source>
</evidence>
<proteinExistence type="predicted"/>
<name>A0ABW4GC66_9ACTN</name>
<dbReference type="RefSeq" id="WP_378622178.1">
    <property type="nucleotide sequence ID" value="NZ_JBHUCM010000018.1"/>
</dbReference>
<evidence type="ECO:0000313" key="2">
    <source>
        <dbReference type="Proteomes" id="UP001597097"/>
    </source>
</evidence>
<comment type="caution">
    <text evidence="1">The sequence shown here is derived from an EMBL/GenBank/DDBJ whole genome shotgun (WGS) entry which is preliminary data.</text>
</comment>
<accession>A0ABW4GC66</accession>
<reference evidence="2" key="1">
    <citation type="journal article" date="2019" name="Int. J. Syst. Evol. Microbiol.">
        <title>The Global Catalogue of Microorganisms (GCM) 10K type strain sequencing project: providing services to taxonomists for standard genome sequencing and annotation.</title>
        <authorList>
            <consortium name="The Broad Institute Genomics Platform"/>
            <consortium name="The Broad Institute Genome Sequencing Center for Infectious Disease"/>
            <person name="Wu L."/>
            <person name="Ma J."/>
        </authorList>
    </citation>
    <scope>NUCLEOTIDE SEQUENCE [LARGE SCALE GENOMIC DNA]</scope>
    <source>
        <strain evidence="2">CGMCC 1.15399</strain>
    </source>
</reference>
<protein>
    <recommendedName>
        <fullName evidence="3">WXG100 family type VII secretion target</fullName>
    </recommendedName>
</protein>
<gene>
    <name evidence="1" type="ORF">ACFSJ0_22540</name>
</gene>
<evidence type="ECO:0000313" key="1">
    <source>
        <dbReference type="EMBL" id="MFD1539848.1"/>
    </source>
</evidence>